<dbReference type="SUPFAM" id="SSF47459">
    <property type="entry name" value="HLH, helix-loop-helix DNA-binding domain"/>
    <property type="match status" value="1"/>
</dbReference>
<dbReference type="SMART" id="SM00353">
    <property type="entry name" value="HLH"/>
    <property type="match status" value="1"/>
</dbReference>
<dbReference type="AlphaFoldDB" id="A0A9P4QHW2"/>
<comment type="caution">
    <text evidence="2">The sequence shown here is derived from an EMBL/GenBank/DDBJ whole genome shotgun (WGS) entry which is preliminary data.</text>
</comment>
<reference evidence="2" key="1">
    <citation type="journal article" date="2020" name="Stud. Mycol.">
        <title>101 Dothideomycetes genomes: a test case for predicting lifestyles and emergence of pathogens.</title>
        <authorList>
            <person name="Haridas S."/>
            <person name="Albert R."/>
            <person name="Binder M."/>
            <person name="Bloem J."/>
            <person name="Labutti K."/>
            <person name="Salamov A."/>
            <person name="Andreopoulos B."/>
            <person name="Baker S."/>
            <person name="Barry K."/>
            <person name="Bills G."/>
            <person name="Bluhm B."/>
            <person name="Cannon C."/>
            <person name="Castanera R."/>
            <person name="Culley D."/>
            <person name="Daum C."/>
            <person name="Ezra D."/>
            <person name="Gonzalez J."/>
            <person name="Henrissat B."/>
            <person name="Kuo A."/>
            <person name="Liang C."/>
            <person name="Lipzen A."/>
            <person name="Lutzoni F."/>
            <person name="Magnuson J."/>
            <person name="Mondo S."/>
            <person name="Nolan M."/>
            <person name="Ohm R."/>
            <person name="Pangilinan J."/>
            <person name="Park H.-J."/>
            <person name="Ramirez L."/>
            <person name="Alfaro M."/>
            <person name="Sun H."/>
            <person name="Tritt A."/>
            <person name="Yoshinaga Y."/>
            <person name="Zwiers L.-H."/>
            <person name="Turgeon B."/>
            <person name="Goodwin S."/>
            <person name="Spatafora J."/>
            <person name="Crous P."/>
            <person name="Grigoriev I."/>
        </authorList>
    </citation>
    <scope>NUCLEOTIDE SEQUENCE</scope>
    <source>
        <strain evidence="2">CBS 125425</strain>
    </source>
</reference>
<dbReference type="Proteomes" id="UP000799444">
    <property type="component" value="Unassembled WGS sequence"/>
</dbReference>
<proteinExistence type="predicted"/>
<evidence type="ECO:0000313" key="2">
    <source>
        <dbReference type="EMBL" id="KAF2726575.1"/>
    </source>
</evidence>
<evidence type="ECO:0000259" key="1">
    <source>
        <dbReference type="PROSITE" id="PS50888"/>
    </source>
</evidence>
<dbReference type="PROSITE" id="PS50888">
    <property type="entry name" value="BHLH"/>
    <property type="match status" value="1"/>
</dbReference>
<dbReference type="GO" id="GO:0046983">
    <property type="term" value="F:protein dimerization activity"/>
    <property type="evidence" value="ECO:0007669"/>
    <property type="project" value="InterPro"/>
</dbReference>
<accession>A0A9P4QHW2</accession>
<organism evidence="2 3">
    <name type="scientific">Polyplosphaeria fusca</name>
    <dbReference type="NCBI Taxonomy" id="682080"/>
    <lineage>
        <taxon>Eukaryota</taxon>
        <taxon>Fungi</taxon>
        <taxon>Dikarya</taxon>
        <taxon>Ascomycota</taxon>
        <taxon>Pezizomycotina</taxon>
        <taxon>Dothideomycetes</taxon>
        <taxon>Pleosporomycetidae</taxon>
        <taxon>Pleosporales</taxon>
        <taxon>Tetraplosphaeriaceae</taxon>
        <taxon>Polyplosphaeria</taxon>
    </lineage>
</organism>
<dbReference type="EMBL" id="ML996434">
    <property type="protein sequence ID" value="KAF2726575.1"/>
    <property type="molecule type" value="Genomic_DNA"/>
</dbReference>
<evidence type="ECO:0000313" key="3">
    <source>
        <dbReference type="Proteomes" id="UP000799444"/>
    </source>
</evidence>
<dbReference type="OrthoDB" id="8964853at2759"/>
<protein>
    <recommendedName>
        <fullName evidence="1">BHLH domain-containing protein</fullName>
    </recommendedName>
</protein>
<keyword evidence="3" id="KW-1185">Reference proteome</keyword>
<feature type="domain" description="BHLH" evidence="1">
    <location>
        <begin position="14"/>
        <end position="66"/>
    </location>
</feature>
<dbReference type="Gene3D" id="4.10.280.10">
    <property type="entry name" value="Helix-loop-helix DNA-binding domain"/>
    <property type="match status" value="1"/>
</dbReference>
<name>A0A9P4QHW2_9PLEO</name>
<dbReference type="InterPro" id="IPR011598">
    <property type="entry name" value="bHLH_dom"/>
</dbReference>
<dbReference type="Pfam" id="PF00010">
    <property type="entry name" value="HLH"/>
    <property type="match status" value="1"/>
</dbReference>
<dbReference type="InterPro" id="IPR036638">
    <property type="entry name" value="HLH_DNA-bd_sf"/>
</dbReference>
<gene>
    <name evidence="2" type="ORF">EJ04DRAFT_453074</name>
</gene>
<feature type="non-terminal residue" evidence="2">
    <location>
        <position position="108"/>
    </location>
</feature>
<dbReference type="CDD" id="cd00083">
    <property type="entry name" value="bHLH_SF"/>
    <property type="match status" value="1"/>
</dbReference>
<sequence length="108" mass="12444">MASKKKRIRNWTPEDRAAHRVFEKSRREALNDSMIELARQVPSLTGTRRLNKHMIVEHSVARLQSQRQLCLLAAEDARSLMSERDQLLAEVNHWRAASGAPFTPREAN</sequence>